<dbReference type="Proteomes" id="UP000256923">
    <property type="component" value="Chromosome 1"/>
</dbReference>
<dbReference type="Proteomes" id="UP000726136">
    <property type="component" value="Unassembled WGS sequence"/>
</dbReference>
<dbReference type="OrthoDB" id="5917471at2"/>
<evidence type="ECO:0000313" key="2">
    <source>
        <dbReference type="EMBL" id="MBF4270462.1"/>
    </source>
</evidence>
<dbReference type="RefSeq" id="WP_038149123.1">
    <property type="nucleotide sequence ID" value="NZ_AJYU02000250.1"/>
</dbReference>
<dbReference type="Proteomes" id="UP000786185">
    <property type="component" value="Unassembled WGS sequence"/>
</dbReference>
<evidence type="ECO:0000313" key="4">
    <source>
        <dbReference type="EMBL" id="MBF4436029.1"/>
    </source>
</evidence>
<protein>
    <recommendedName>
        <fullName evidence="11">RepB</fullName>
    </recommendedName>
</protein>
<evidence type="ECO:0000313" key="7">
    <source>
        <dbReference type="Proteomes" id="UP000256923"/>
    </source>
</evidence>
<reference evidence="1 7" key="2">
    <citation type="submission" date="2018-12" db="EMBL/GenBank/DDBJ databases">
        <title>Characterization and Draft Genome of Vibrio anguillarum J360 Marine Pathogen Isolated from an Outbreak in Lumpfish (Cyclopterus lumpus).</title>
        <authorList>
            <person name="Vasquez J.I."/>
            <person name="Cao T."/>
            <person name="Chakraborty S."/>
            <person name="Gnanagobal H."/>
            <person name="Wescot J."/>
            <person name="Boyce D."/>
            <person name="Santander J."/>
        </authorList>
    </citation>
    <scope>NUCLEOTIDE SEQUENCE [LARGE SCALE GENOMIC DNA]</scope>
    <source>
        <strain evidence="1 7">J360</strain>
    </source>
</reference>
<dbReference type="GeneID" id="83861298"/>
<reference evidence="8 9" key="3">
    <citation type="journal article" date="2021" name="PeerJ">
        <title>Analysis of 44 Vibrio anguillarum genomes reveals high genetic diversity.</title>
        <authorList>
            <person name="Hansen M.J."/>
            <person name="Dalsgaard I."/>
        </authorList>
    </citation>
    <scope>NUCLEOTIDE SEQUENCE</scope>
    <source>
        <strain evidence="3 9">040915-1/1B</strain>
        <strain evidence="2 8">17-16730-2A</strain>
        <strain evidence="4">850617-1/1</strain>
    </source>
</reference>
<name>A0A191W148_VIBAN</name>
<evidence type="ECO:0000313" key="1">
    <source>
        <dbReference type="EMBL" id="AZS25196.1"/>
    </source>
</evidence>
<dbReference type="EMBL" id="RDOM01000002">
    <property type="protein sequence ID" value="MBF4270462.1"/>
    <property type="molecule type" value="Genomic_DNA"/>
</dbReference>
<dbReference type="STRING" id="55601.AA407_11470"/>
<evidence type="ECO:0000313" key="9">
    <source>
        <dbReference type="Proteomes" id="UP000726136"/>
    </source>
</evidence>
<keyword evidence="9" id="KW-1185">Reference proteome</keyword>
<accession>A0A191W148</accession>
<dbReference type="EMBL" id="RDPI01000005">
    <property type="protein sequence ID" value="MBF4372697.1"/>
    <property type="molecule type" value="Genomic_DNA"/>
</dbReference>
<dbReference type="Proteomes" id="UP000078309">
    <property type="component" value="Unassembled WGS sequence"/>
</dbReference>
<evidence type="ECO:0000313" key="10">
    <source>
        <dbReference type="Proteomes" id="UP000786185"/>
    </source>
</evidence>
<gene>
    <name evidence="1" type="ORF">DYL72_09260</name>
    <name evidence="2" type="ORF">EAY07_00060</name>
    <name evidence="3" type="ORF">EAY46_06345</name>
    <name evidence="4" type="ORF">ERJ77_16155</name>
    <name evidence="5" type="ORF">PL14_17070</name>
</gene>
<accession>A0A1E5FG94</accession>
<evidence type="ECO:0008006" key="11">
    <source>
        <dbReference type="Google" id="ProtNLM"/>
    </source>
</evidence>
<evidence type="ECO:0000313" key="5">
    <source>
        <dbReference type="EMBL" id="MBT2920386.1"/>
    </source>
</evidence>
<sequence length="76" mass="8809">MTITELRDLYRENKLIEAIIEPSFQEGHWIVEFRHCRGGFVLLTDSQGDECQYTDLDLASKSAMEVGFKQVRVESK</sequence>
<reference evidence="5" key="4">
    <citation type="submission" date="2021-05" db="EMBL/GenBank/DDBJ databases">
        <authorList>
            <person name="Kalatzis P.G."/>
            <person name="Castillo D."/>
            <person name="D'Alvise P."/>
            <person name="Middelboe M."/>
            <person name="Gram L."/>
        </authorList>
    </citation>
    <scope>NUCLEOTIDE SEQUENCE</scope>
    <source>
        <strain evidence="5">90-11-286</strain>
    </source>
</reference>
<evidence type="ECO:0000313" key="3">
    <source>
        <dbReference type="EMBL" id="MBF4372697.1"/>
    </source>
</evidence>
<reference evidence="5 6" key="1">
    <citation type="journal article" date="2017" name="J. Fish Dis.">
        <title>Comparative assessment of Vibrio virulence in marine fish larvae.</title>
        <authorList>
            <person name="Ronneseth A."/>
            <person name="Castillo D."/>
            <person name="D'Alvise P."/>
            <person name="Tonnesen O."/>
            <person name="Haugland G."/>
            <person name="Grotkjaer T."/>
            <person name="Engell-Sorensen K."/>
            <person name="Norremark L."/>
            <person name="Bergh O."/>
            <person name="Wergeland H.I."/>
            <person name="Gram L."/>
        </authorList>
    </citation>
    <scope>NUCLEOTIDE SEQUENCE [LARGE SCALE GENOMIC DNA]</scope>
    <source>
        <strain evidence="5 6">90-11-286</strain>
    </source>
</reference>
<dbReference type="KEGG" id="vau:VANGNB10_cI0261"/>
<dbReference type="EMBL" id="SCLC01000027">
    <property type="protein sequence ID" value="MBF4436029.1"/>
    <property type="molecule type" value="Genomic_DNA"/>
</dbReference>
<dbReference type="Proteomes" id="UP000722957">
    <property type="component" value="Unassembled WGS sequence"/>
</dbReference>
<dbReference type="EMBL" id="JAHGUI010000083">
    <property type="protein sequence ID" value="MBT2920386.1"/>
    <property type="molecule type" value="Genomic_DNA"/>
</dbReference>
<dbReference type="EMBL" id="CP034672">
    <property type="protein sequence ID" value="AZS25196.1"/>
    <property type="molecule type" value="Genomic_DNA"/>
</dbReference>
<proteinExistence type="predicted"/>
<evidence type="ECO:0000313" key="6">
    <source>
        <dbReference type="Proteomes" id="UP000078309"/>
    </source>
</evidence>
<organism evidence="4 10">
    <name type="scientific">Vibrio anguillarum</name>
    <name type="common">Listonella anguillarum</name>
    <dbReference type="NCBI Taxonomy" id="55601"/>
    <lineage>
        <taxon>Bacteria</taxon>
        <taxon>Pseudomonadati</taxon>
        <taxon>Pseudomonadota</taxon>
        <taxon>Gammaproteobacteria</taxon>
        <taxon>Vibrionales</taxon>
        <taxon>Vibrionaceae</taxon>
        <taxon>Vibrio</taxon>
    </lineage>
</organism>
<dbReference type="AlphaFoldDB" id="A0A191W148"/>
<evidence type="ECO:0000313" key="8">
    <source>
        <dbReference type="Proteomes" id="UP000722957"/>
    </source>
</evidence>